<organism evidence="2 3">
    <name type="scientific">Colletotrichum orchidophilum</name>
    <dbReference type="NCBI Taxonomy" id="1209926"/>
    <lineage>
        <taxon>Eukaryota</taxon>
        <taxon>Fungi</taxon>
        <taxon>Dikarya</taxon>
        <taxon>Ascomycota</taxon>
        <taxon>Pezizomycotina</taxon>
        <taxon>Sordariomycetes</taxon>
        <taxon>Hypocreomycetidae</taxon>
        <taxon>Glomerellales</taxon>
        <taxon>Glomerellaceae</taxon>
        <taxon>Colletotrichum</taxon>
    </lineage>
</organism>
<feature type="region of interest" description="Disordered" evidence="1">
    <location>
        <begin position="260"/>
        <end position="304"/>
    </location>
</feature>
<dbReference type="EMBL" id="MJBS01000107">
    <property type="protein sequence ID" value="OHE94066.1"/>
    <property type="molecule type" value="Genomic_DNA"/>
</dbReference>
<protein>
    <submittedName>
        <fullName evidence="2">Uncharacterized protein</fullName>
    </submittedName>
</protein>
<dbReference type="OrthoDB" id="10661357at2759"/>
<dbReference type="Proteomes" id="UP000176998">
    <property type="component" value="Unassembled WGS sequence"/>
</dbReference>
<dbReference type="AlphaFoldDB" id="A0A1G4AY69"/>
<evidence type="ECO:0000256" key="1">
    <source>
        <dbReference type="SAM" id="MobiDB-lite"/>
    </source>
</evidence>
<evidence type="ECO:0000313" key="3">
    <source>
        <dbReference type="Proteomes" id="UP000176998"/>
    </source>
</evidence>
<feature type="region of interest" description="Disordered" evidence="1">
    <location>
        <begin position="10"/>
        <end position="50"/>
    </location>
</feature>
<comment type="caution">
    <text evidence="2">The sequence shown here is derived from an EMBL/GenBank/DDBJ whole genome shotgun (WGS) entry which is preliminary data.</text>
</comment>
<gene>
    <name evidence="2" type="ORF">CORC01_10641</name>
</gene>
<dbReference type="GeneID" id="34563778"/>
<proteinExistence type="predicted"/>
<reference evidence="2 3" key="1">
    <citation type="submission" date="2016-09" db="EMBL/GenBank/DDBJ databases">
        <authorList>
            <person name="Capua I."/>
            <person name="De Benedictis P."/>
            <person name="Joannis T."/>
            <person name="Lombin L.H."/>
            <person name="Cattoli G."/>
        </authorList>
    </citation>
    <scope>NUCLEOTIDE SEQUENCE [LARGE SCALE GENOMIC DNA]</scope>
    <source>
        <strain evidence="2 3">IMI 309357</strain>
    </source>
</reference>
<accession>A0A1G4AY69</accession>
<feature type="compositionally biased region" description="Basic and acidic residues" evidence="1">
    <location>
        <begin position="268"/>
        <end position="284"/>
    </location>
</feature>
<name>A0A1G4AY69_9PEZI</name>
<evidence type="ECO:0000313" key="2">
    <source>
        <dbReference type="EMBL" id="OHE94066.1"/>
    </source>
</evidence>
<keyword evidence="3" id="KW-1185">Reference proteome</keyword>
<dbReference type="RefSeq" id="XP_022471230.1">
    <property type="nucleotide sequence ID" value="XM_022622268.1"/>
</dbReference>
<feature type="compositionally biased region" description="Polar residues" evidence="1">
    <location>
        <begin position="285"/>
        <end position="304"/>
    </location>
</feature>
<sequence length="323" mass="36116">MVDRDRILKRVLAAPSGQSSRTPFSEKRPGTVSDMEPASTRRSAHESPSLPMFEAMPSGHKLSSDKFESAAPTQQQLYRPVQFYDWKVILCNFLTIEPTTSDEDLFDEMKQAFSILEEAGMLVQEALQKQGPPRGEIMTYLQKQIEKRKAAAARQLQLPQQALQRQQLDQPSLPPNVPDAINQLELIQVTPNDISNARKANPLIASLSDDQLRAFIIQVKQWEMTAALQKETALRQAQAQMTKGPGAPSFTTAMHTAPKAAGLAPSPKHSDQPRPQKRSREQQQDRSASWSTISRDCTRGSSAQETDLLQYYAQRLQTGPRLP</sequence>